<dbReference type="Proteomes" id="UP000002281">
    <property type="component" value="Chromosome 3"/>
</dbReference>
<name>A0A9L0S3V7_HORSE</name>
<reference evidence="1" key="2">
    <citation type="submission" date="2025-08" db="UniProtKB">
        <authorList>
            <consortium name="Ensembl"/>
        </authorList>
    </citation>
    <scope>IDENTIFICATION</scope>
    <source>
        <strain evidence="1">Thoroughbred</strain>
    </source>
</reference>
<dbReference type="Ensembl" id="ENSECAT00000144858.1">
    <property type="protein sequence ID" value="ENSECAP00000069557.1"/>
    <property type="gene ID" value="ENSECAG00000053714.1"/>
</dbReference>
<evidence type="ECO:0000313" key="2">
    <source>
        <dbReference type="Proteomes" id="UP000002281"/>
    </source>
</evidence>
<sequence>SRTAWRLSPCGHLPSSPMPGCLHCAWTPTLSSLCLDARTVPGCPHHGWTPSLCLNMPTLCLDTLTMLGCPHCAWIPTPCLDTLTMPGCPHHAQMPLPCLDTVLCAQMPSPSLDTLTVPRYLHCTWTPSSVSEALGYSLGSVSPREGRVGPDTLLKGTVLMCPGLSAYSALEGCWFR</sequence>
<proteinExistence type="predicted"/>
<keyword evidence="2" id="KW-1185">Reference proteome</keyword>
<dbReference type="AlphaFoldDB" id="A0A9L0S3V7"/>
<accession>A0A9L0S3V7</accession>
<evidence type="ECO:0000313" key="1">
    <source>
        <dbReference type="Ensembl" id="ENSECAP00000069557.1"/>
    </source>
</evidence>
<organism evidence="1 2">
    <name type="scientific">Equus caballus</name>
    <name type="common">Horse</name>
    <dbReference type="NCBI Taxonomy" id="9796"/>
    <lineage>
        <taxon>Eukaryota</taxon>
        <taxon>Metazoa</taxon>
        <taxon>Chordata</taxon>
        <taxon>Craniata</taxon>
        <taxon>Vertebrata</taxon>
        <taxon>Euteleostomi</taxon>
        <taxon>Mammalia</taxon>
        <taxon>Eutheria</taxon>
        <taxon>Laurasiatheria</taxon>
        <taxon>Perissodactyla</taxon>
        <taxon>Equidae</taxon>
        <taxon>Equus</taxon>
    </lineage>
</organism>
<protein>
    <submittedName>
        <fullName evidence="1">Uncharacterized protein</fullName>
    </submittedName>
</protein>
<reference evidence="1 2" key="1">
    <citation type="journal article" date="2009" name="Science">
        <title>Genome sequence, comparative analysis, and population genetics of the domestic horse.</title>
        <authorList>
            <consortium name="Broad Institute Genome Sequencing Platform"/>
            <consortium name="Broad Institute Whole Genome Assembly Team"/>
            <person name="Wade C.M."/>
            <person name="Giulotto E."/>
            <person name="Sigurdsson S."/>
            <person name="Zoli M."/>
            <person name="Gnerre S."/>
            <person name="Imsland F."/>
            <person name="Lear T.L."/>
            <person name="Adelson D.L."/>
            <person name="Bailey E."/>
            <person name="Bellone R.R."/>
            <person name="Bloecker H."/>
            <person name="Distl O."/>
            <person name="Edgar R.C."/>
            <person name="Garber M."/>
            <person name="Leeb T."/>
            <person name="Mauceli E."/>
            <person name="MacLeod J.N."/>
            <person name="Penedo M.C.T."/>
            <person name="Raison J.M."/>
            <person name="Sharpe T."/>
            <person name="Vogel J."/>
            <person name="Andersson L."/>
            <person name="Antczak D.F."/>
            <person name="Biagi T."/>
            <person name="Binns M.M."/>
            <person name="Chowdhary B.P."/>
            <person name="Coleman S.J."/>
            <person name="Della Valle G."/>
            <person name="Fryc S."/>
            <person name="Guerin G."/>
            <person name="Hasegawa T."/>
            <person name="Hill E.W."/>
            <person name="Jurka J."/>
            <person name="Kiialainen A."/>
            <person name="Lindgren G."/>
            <person name="Liu J."/>
            <person name="Magnani E."/>
            <person name="Mickelson J.R."/>
            <person name="Murray J."/>
            <person name="Nergadze S.G."/>
            <person name="Onofrio R."/>
            <person name="Pedroni S."/>
            <person name="Piras M.F."/>
            <person name="Raudsepp T."/>
            <person name="Rocchi M."/>
            <person name="Roeed K.H."/>
            <person name="Ryder O.A."/>
            <person name="Searle S."/>
            <person name="Skow L."/>
            <person name="Swinburne J.E."/>
            <person name="Syvaenen A.C."/>
            <person name="Tozaki T."/>
            <person name="Valberg S.J."/>
            <person name="Vaudin M."/>
            <person name="White J.R."/>
            <person name="Zody M.C."/>
            <person name="Lander E.S."/>
            <person name="Lindblad-Toh K."/>
        </authorList>
    </citation>
    <scope>NUCLEOTIDE SEQUENCE [LARGE SCALE GENOMIC DNA]</scope>
    <source>
        <strain evidence="1 2">Thoroughbred</strain>
    </source>
</reference>
<reference evidence="1" key="3">
    <citation type="submission" date="2025-09" db="UniProtKB">
        <authorList>
            <consortium name="Ensembl"/>
        </authorList>
    </citation>
    <scope>IDENTIFICATION</scope>
    <source>
        <strain evidence="1">Thoroughbred</strain>
    </source>
</reference>